<evidence type="ECO:0000313" key="10">
    <source>
        <dbReference type="Proteomes" id="UP000825002"/>
    </source>
</evidence>
<keyword evidence="5" id="KW-0539">Nucleus</keyword>
<feature type="region of interest" description="Disordered" evidence="6">
    <location>
        <begin position="1"/>
        <end position="47"/>
    </location>
</feature>
<feature type="compositionally biased region" description="Basic residues" evidence="6">
    <location>
        <begin position="24"/>
        <end position="33"/>
    </location>
</feature>
<dbReference type="Pfam" id="PF16282">
    <property type="entry name" value="SANT_DAMP1_like"/>
    <property type="match status" value="1"/>
</dbReference>
<organism evidence="9 10">
    <name type="scientific">Fragariocoptes setiger</name>
    <dbReference type="NCBI Taxonomy" id="1670756"/>
    <lineage>
        <taxon>Eukaryota</taxon>
        <taxon>Metazoa</taxon>
        <taxon>Ecdysozoa</taxon>
        <taxon>Arthropoda</taxon>
        <taxon>Chelicerata</taxon>
        <taxon>Arachnida</taxon>
        <taxon>Acari</taxon>
        <taxon>Acariformes</taxon>
        <taxon>Trombidiformes</taxon>
        <taxon>Prostigmata</taxon>
        <taxon>Eupodina</taxon>
        <taxon>Eriophyoidea</taxon>
        <taxon>Phytoptidae</taxon>
        <taxon>Fragariocoptes</taxon>
    </lineage>
</organism>
<protein>
    <submittedName>
        <fullName evidence="9">DNA methyltransferase 1-associated protein 1</fullName>
    </submittedName>
</protein>
<evidence type="ECO:0000256" key="6">
    <source>
        <dbReference type="SAM" id="MobiDB-lite"/>
    </source>
</evidence>
<dbReference type="InterPro" id="IPR032563">
    <property type="entry name" value="DAMP1_SANT-like"/>
</dbReference>
<evidence type="ECO:0000256" key="3">
    <source>
        <dbReference type="ARBA" id="ARBA00023015"/>
    </source>
</evidence>
<comment type="subcellular location">
    <subcellularLocation>
        <location evidence="1">Nucleus</location>
    </subcellularLocation>
</comment>
<dbReference type="PANTHER" id="PTHR12855">
    <property type="entry name" value="DNA METHYLTRANSFERASE 1-ASSOCIATED PROTEIN 1 FAMILY MEMBER"/>
    <property type="match status" value="1"/>
</dbReference>
<keyword evidence="9" id="KW-0808">Transferase</keyword>
<name>A0ABQ7S686_9ACAR</name>
<dbReference type="GO" id="GO:0008168">
    <property type="term" value="F:methyltransferase activity"/>
    <property type="evidence" value="ECO:0007669"/>
    <property type="project" value="UniProtKB-KW"/>
</dbReference>
<dbReference type="Proteomes" id="UP000825002">
    <property type="component" value="Unassembled WGS sequence"/>
</dbReference>
<comment type="caution">
    <text evidence="9">The sequence shown here is derived from an EMBL/GenBank/DDBJ whole genome shotgun (WGS) entry which is preliminary data.</text>
</comment>
<keyword evidence="10" id="KW-1185">Reference proteome</keyword>
<evidence type="ECO:0000259" key="7">
    <source>
        <dbReference type="Pfam" id="PF05499"/>
    </source>
</evidence>
<feature type="domain" description="DAMP1 SANT/Myb-like" evidence="8">
    <location>
        <begin position="125"/>
        <end position="207"/>
    </location>
</feature>
<keyword evidence="9" id="KW-0489">Methyltransferase</keyword>
<dbReference type="GO" id="GO:0032259">
    <property type="term" value="P:methylation"/>
    <property type="evidence" value="ECO:0007669"/>
    <property type="project" value="UniProtKB-KW"/>
</dbReference>
<sequence>MADVLDILDVDRPATGPDDQTVGPKKRGPKPKLPKPNGVPMKKPKGMHREVYGLLTAGDKDTPLFPTDFEFTSASSGYKQVRANLGLKKPRPWKWTPFTNPSRKDGLVLYHWRRVPEPQEVPKEYPFACFNVSMEPLIPKYNNVEYEMFLRNDPTWTREETDHLMELCARFDLRFVIIHDRWDRQRFPTPRSIEDLKERYYSIYNSLASKSGQDIKLKMFDGETERKRKEQLNKLFNRTPEQIQEERFLLSELKKIEIRKKEREKKTQDLQKIMDAAEKSSDGRKADSHHHHHHHHQHTPASGRPSTGAVRPGRRPGSGRGSGRPSRDSTSQNTSIPGVAHTSTNLLEAITSNVKFPDLKTSGASLRSSKMKLPVSTGNKKVKSIELMLDVLGIELNPMPTDAICQSFNELRAELVLIHDLKVALQSCDYEIQNLKQQYETAQPGKTIDIPIPPISFSDPNDPSKRELSDVIDVASAAATPGRKRKAAIEQEKWIKKLKKGSP</sequence>
<gene>
    <name evidence="9" type="primary">DMAP1</name>
    <name evidence="9" type="ORF">GZH46_02743</name>
</gene>
<dbReference type="InterPro" id="IPR027109">
    <property type="entry name" value="Swc4/Dmap1"/>
</dbReference>
<dbReference type="InterPro" id="IPR008468">
    <property type="entry name" value="DMAP1"/>
</dbReference>
<feature type="compositionally biased region" description="Basic residues" evidence="6">
    <location>
        <begin position="287"/>
        <end position="298"/>
    </location>
</feature>
<keyword evidence="4" id="KW-0804">Transcription</keyword>
<keyword evidence="3" id="KW-0805">Transcription regulation</keyword>
<evidence type="ECO:0000256" key="5">
    <source>
        <dbReference type="ARBA" id="ARBA00023242"/>
    </source>
</evidence>
<accession>A0ABQ7S686</accession>
<feature type="region of interest" description="Disordered" evidence="6">
    <location>
        <begin position="277"/>
        <end position="339"/>
    </location>
</feature>
<evidence type="ECO:0000256" key="2">
    <source>
        <dbReference type="ARBA" id="ARBA00022853"/>
    </source>
</evidence>
<proteinExistence type="predicted"/>
<dbReference type="PANTHER" id="PTHR12855:SF10">
    <property type="entry name" value="DNA METHYLTRANSFERASE 1-ASSOCIATED PROTEIN 1"/>
    <property type="match status" value="1"/>
</dbReference>
<feature type="compositionally biased region" description="Basic and acidic residues" evidence="6">
    <location>
        <begin position="277"/>
        <end position="286"/>
    </location>
</feature>
<dbReference type="Gene3D" id="1.10.10.60">
    <property type="entry name" value="Homeodomain-like"/>
    <property type="match status" value="1"/>
</dbReference>
<feature type="non-terminal residue" evidence="9">
    <location>
        <position position="1"/>
    </location>
</feature>
<feature type="domain" description="DNA methyltransferase 1-associated 1" evidence="7">
    <location>
        <begin position="342"/>
        <end position="447"/>
    </location>
</feature>
<keyword evidence="2" id="KW-0156">Chromatin regulator</keyword>
<evidence type="ECO:0000256" key="1">
    <source>
        <dbReference type="ARBA" id="ARBA00004123"/>
    </source>
</evidence>
<feature type="compositionally biased region" description="Polar residues" evidence="6">
    <location>
        <begin position="328"/>
        <end position="339"/>
    </location>
</feature>
<evidence type="ECO:0000313" key="9">
    <source>
        <dbReference type="EMBL" id="KAG9508755.1"/>
    </source>
</evidence>
<evidence type="ECO:0000256" key="4">
    <source>
        <dbReference type="ARBA" id="ARBA00023163"/>
    </source>
</evidence>
<dbReference type="EMBL" id="JAIFTH010001008">
    <property type="protein sequence ID" value="KAG9508755.1"/>
    <property type="molecule type" value="Genomic_DNA"/>
</dbReference>
<evidence type="ECO:0000259" key="8">
    <source>
        <dbReference type="Pfam" id="PF16282"/>
    </source>
</evidence>
<dbReference type="Pfam" id="PF05499">
    <property type="entry name" value="DMAP1"/>
    <property type="match status" value="2"/>
</dbReference>
<feature type="domain" description="DNA methyltransferase 1-associated 1" evidence="7">
    <location>
        <begin position="245"/>
        <end position="300"/>
    </location>
</feature>
<reference evidence="9 10" key="1">
    <citation type="submission" date="2020-10" db="EMBL/GenBank/DDBJ databases">
        <authorList>
            <person name="Klimov P.B."/>
            <person name="Dyachkov S.M."/>
            <person name="Chetverikov P.E."/>
        </authorList>
    </citation>
    <scope>NUCLEOTIDE SEQUENCE [LARGE SCALE GENOMIC DNA]</scope>
    <source>
        <strain evidence="9">BMOC 18-1129-001#AD2665</strain>
        <tissue evidence="9">Entire mites</tissue>
    </source>
</reference>